<dbReference type="KEGG" id="glz:GLAREA_00307"/>
<name>S3CRQ5_GLAL2</name>
<accession>S3CRQ5</accession>
<organism evidence="1 2">
    <name type="scientific">Glarea lozoyensis (strain ATCC 20868 / MF5171)</name>
    <dbReference type="NCBI Taxonomy" id="1116229"/>
    <lineage>
        <taxon>Eukaryota</taxon>
        <taxon>Fungi</taxon>
        <taxon>Dikarya</taxon>
        <taxon>Ascomycota</taxon>
        <taxon>Pezizomycotina</taxon>
        <taxon>Leotiomycetes</taxon>
        <taxon>Helotiales</taxon>
        <taxon>Helotiaceae</taxon>
        <taxon>Glarea</taxon>
    </lineage>
</organism>
<evidence type="ECO:0000313" key="2">
    <source>
        <dbReference type="Proteomes" id="UP000016922"/>
    </source>
</evidence>
<dbReference type="Proteomes" id="UP000016922">
    <property type="component" value="Unassembled WGS sequence"/>
</dbReference>
<dbReference type="Pfam" id="PF08728">
    <property type="entry name" value="CRT10"/>
    <property type="match status" value="1"/>
</dbReference>
<reference evidence="1 2" key="1">
    <citation type="journal article" date="2013" name="BMC Genomics">
        <title>Genomics-driven discovery of the pneumocandin biosynthetic gene cluster in the fungus Glarea lozoyensis.</title>
        <authorList>
            <person name="Chen L."/>
            <person name="Yue Q."/>
            <person name="Zhang X."/>
            <person name="Xiang M."/>
            <person name="Wang C."/>
            <person name="Li S."/>
            <person name="Che Y."/>
            <person name="Ortiz-Lopez F.J."/>
            <person name="Bills G.F."/>
            <person name="Liu X."/>
            <person name="An Z."/>
        </authorList>
    </citation>
    <scope>NUCLEOTIDE SEQUENCE [LARGE SCALE GENOMIC DNA]</scope>
    <source>
        <strain evidence="2">ATCC 20868 / MF5171</strain>
    </source>
</reference>
<keyword evidence="2" id="KW-1185">Reference proteome</keyword>
<dbReference type="RefSeq" id="XP_008083256.1">
    <property type="nucleotide sequence ID" value="XM_008085065.1"/>
</dbReference>
<dbReference type="InterPro" id="IPR014839">
    <property type="entry name" value="Crt10"/>
</dbReference>
<protein>
    <submittedName>
        <fullName evidence="1">Uncharacterized protein</fullName>
    </submittedName>
</protein>
<dbReference type="GeneID" id="19459365"/>
<dbReference type="HOGENOM" id="CLU_007263_2_0_1"/>
<proteinExistence type="predicted"/>
<dbReference type="OMA" id="DVPYIPR"/>
<dbReference type="eggNOG" id="ENOG502S49J">
    <property type="taxonomic scope" value="Eukaryota"/>
</dbReference>
<dbReference type="AlphaFoldDB" id="S3CRQ5"/>
<dbReference type="EMBL" id="KE145367">
    <property type="protein sequence ID" value="EPE29147.1"/>
    <property type="molecule type" value="Genomic_DNA"/>
</dbReference>
<dbReference type="OrthoDB" id="5591786at2759"/>
<gene>
    <name evidence="1" type="ORF">GLAREA_00307</name>
</gene>
<sequence length="676" mass="76497">MDNVDSNFPDRIFREVDVGSFSRQTAESRFPRPRRGEDDDRPALAHWRNNLTALSQKHNLYFAAVEDHIHVTVPRNVKHSLPGTPDLNILLPTSVQAEIVGGHLDEDNGHCVNHLIIGNLGDEEIILIACDDGDLVGYYTNVINQVVNAKTMDKGGSHSQRTRGRTFTFDQTDEQDDHEDQIRHMFHENVGKSAWGLAIHSYSRLIAVSTNIYQVTIFAFAIRDEPKDEEDEEKLTQIESAAARYQYTDFPSITPDEEKPRWATDKRQHGYRLVFSLPTLGANIPTVAFVNDLNGEAEDILAGDTAGRLWTINLWSRRGGEVLQKQFSVTGGEMVWGILVIPVGDFLVESSPHKALGMPHFKTAISFDSIQENNTRKDTRYLNISSTAVHTSDHTVRARRNDPEYCQLKIEEDGEDAKVIISSTDSGNSGEVSATDIDPIVKARRYRYMQCFSQDDAGEEEIRHEAETFRSIMNLPPMQMESKRSWRDLAIQARATVGTRKKKAKDREDGTIMYRESLNLGDGSALLRLYNWDIELIPPTKGILTTVLKSAISHPFRQTPPHLDDLAHNRLNMHRYIPQLSLVVAGSQTGDVALLTLTRMPDNYSKLGLVTTFRLDHILPFKHHMPSPRRRFPLLGLATSPVPGNEQRFRILLHFMDHSIVSYEVWRGVKGEILLI</sequence>
<evidence type="ECO:0000313" key="1">
    <source>
        <dbReference type="EMBL" id="EPE29147.1"/>
    </source>
</evidence>